<dbReference type="Proteomes" id="UP000020595">
    <property type="component" value="Unassembled WGS sequence"/>
</dbReference>
<name>A0A009HGH8_ACIB9</name>
<keyword evidence="1" id="KW-1133">Transmembrane helix</keyword>
<keyword evidence="1" id="KW-0812">Transmembrane</keyword>
<evidence type="ECO:0000313" key="2">
    <source>
        <dbReference type="EMBL" id="EXB03317.1"/>
    </source>
</evidence>
<evidence type="ECO:0000256" key="1">
    <source>
        <dbReference type="SAM" id="Phobius"/>
    </source>
</evidence>
<dbReference type="EMBL" id="JEWH01000107">
    <property type="protein sequence ID" value="EXB03317.1"/>
    <property type="molecule type" value="Genomic_DNA"/>
</dbReference>
<proteinExistence type="predicted"/>
<keyword evidence="1" id="KW-0472">Membrane</keyword>
<feature type="transmembrane region" description="Helical" evidence="1">
    <location>
        <begin position="48"/>
        <end position="71"/>
    </location>
</feature>
<gene>
    <name evidence="2" type="ORF">J512_4179</name>
</gene>
<reference evidence="2 3" key="1">
    <citation type="submission" date="2014-02" db="EMBL/GenBank/DDBJ databases">
        <title>Comparative genomics and transcriptomics to identify genetic mechanisms underlying the emergence of carbapenem resistant Acinetobacter baumannii (CRAb).</title>
        <authorList>
            <person name="Harris A.D."/>
            <person name="Johnson K.J."/>
            <person name="George J."/>
            <person name="Shefchek K."/>
            <person name="Daugherty S.C."/>
            <person name="Parankush S."/>
            <person name="Sadzewicz L."/>
            <person name="Tallon L."/>
            <person name="Sengamalay N."/>
            <person name="Hazen T.H."/>
            <person name="Rasko D.A."/>
        </authorList>
    </citation>
    <scope>NUCLEOTIDE SEQUENCE [LARGE SCALE GENOMIC DNA]</scope>
    <source>
        <strain evidence="2 3">1295743</strain>
    </source>
</reference>
<accession>A0A009HGH8</accession>
<dbReference type="PATRIC" id="fig|1310613.3.peg.3982"/>
<dbReference type="AlphaFoldDB" id="A0A009HGH8"/>
<evidence type="ECO:0000313" key="3">
    <source>
        <dbReference type="Proteomes" id="UP000020595"/>
    </source>
</evidence>
<dbReference type="RefSeq" id="WP_000906141.1">
    <property type="nucleotide sequence ID" value="NZ_JEWH01000107.1"/>
</dbReference>
<protein>
    <submittedName>
        <fullName evidence="2">Uncharacterized protein</fullName>
    </submittedName>
</protein>
<comment type="caution">
    <text evidence="2">The sequence shown here is derived from an EMBL/GenBank/DDBJ whole genome shotgun (WGS) entry which is preliminary data.</text>
</comment>
<sequence length="72" mass="7926">MLILIGMALVALSVYRGISLGRDLEGSSVTQLSNSMYIQEMVIAQIKQAWYCIVGFTGATMIAMGVWHTWLS</sequence>
<organism evidence="2 3">
    <name type="scientific">Acinetobacter baumannii (strain 1295743)</name>
    <dbReference type="NCBI Taxonomy" id="1310613"/>
    <lineage>
        <taxon>Bacteria</taxon>
        <taxon>Pseudomonadati</taxon>
        <taxon>Pseudomonadota</taxon>
        <taxon>Gammaproteobacteria</taxon>
        <taxon>Moraxellales</taxon>
        <taxon>Moraxellaceae</taxon>
        <taxon>Acinetobacter</taxon>
        <taxon>Acinetobacter calcoaceticus/baumannii complex</taxon>
    </lineage>
</organism>